<keyword evidence="2" id="KW-1015">Disulfide bond</keyword>
<gene>
    <name evidence="5" type="ORF">PAC_17376</name>
</gene>
<dbReference type="PANTHER" id="PTHR46115">
    <property type="entry name" value="THIOREDOXIN-LIKE PROTEIN 1"/>
    <property type="match status" value="1"/>
</dbReference>
<dbReference type="InterPro" id="IPR037047">
    <property type="entry name" value="PITH_dom_sf"/>
</dbReference>
<evidence type="ECO:0000256" key="3">
    <source>
        <dbReference type="SAM" id="MobiDB-lite"/>
    </source>
</evidence>
<evidence type="ECO:0000313" key="6">
    <source>
        <dbReference type="Proteomes" id="UP000184330"/>
    </source>
</evidence>
<dbReference type="Pfam" id="PF06201">
    <property type="entry name" value="PITH"/>
    <property type="match status" value="1"/>
</dbReference>
<name>A0A1L7XRC1_9HELO</name>
<feature type="compositionally biased region" description="Polar residues" evidence="3">
    <location>
        <begin position="99"/>
        <end position="112"/>
    </location>
</feature>
<reference evidence="5 6" key="1">
    <citation type="submission" date="2016-03" db="EMBL/GenBank/DDBJ databases">
        <authorList>
            <person name="Ploux O."/>
        </authorList>
    </citation>
    <scope>NUCLEOTIDE SEQUENCE [LARGE SCALE GENOMIC DNA]</scope>
    <source>
        <strain evidence="5 6">UAMH 11012</strain>
    </source>
</reference>
<feature type="region of interest" description="Disordered" evidence="3">
    <location>
        <begin position="93"/>
        <end position="112"/>
    </location>
</feature>
<dbReference type="Gene3D" id="2.60.120.470">
    <property type="entry name" value="PITH domain"/>
    <property type="match status" value="1"/>
</dbReference>
<dbReference type="PROSITE" id="PS51532">
    <property type="entry name" value="PITH"/>
    <property type="match status" value="1"/>
</dbReference>
<protein>
    <recommendedName>
        <fullName evidence="4">PITH domain-containing protein</fullName>
    </recommendedName>
</protein>
<evidence type="ECO:0000313" key="5">
    <source>
        <dbReference type="EMBL" id="CZR67477.1"/>
    </source>
</evidence>
<evidence type="ECO:0000259" key="4">
    <source>
        <dbReference type="PROSITE" id="PS51532"/>
    </source>
</evidence>
<dbReference type="OrthoDB" id="626167at2759"/>
<evidence type="ECO:0000256" key="2">
    <source>
        <dbReference type="ARBA" id="ARBA00023157"/>
    </source>
</evidence>
<comment type="similarity">
    <text evidence="1">Belongs to the thioredoxin family.</text>
</comment>
<sequence>MCQFHIRLYQCGHYKKALSGTCTRAKALKKLCEGSMEESTTTPSLCFLDGCDKEPKAVREGPVVQMGVLTLMTLTGMSSNKFYSSVRGRHQSHARFNRRQNATNSAVEGSENESLQSRWFKEGAKVDQATINGYKGSQNGPDAQAMLTNAHPRLMLEQQLLRTKEGNGLWWSKLSSEIVVEGYESIFTKDLRLTRLEIMNADSDFGTIQDLLSPSRPSGVQGYRPKGDKATNNRDFIVSDTDEQLSISLEFNRPTVVHGIHLTGYTWTNEDEENSELPRTVKLFTNIKIIDFSAANNSTPAQQFELKASDWQKGTVVIETRLVKFKNVSTLVIFADDGLESRDDGSGHGDFTRLDRLLIIGKSRDNLGDSTIKRVVNILAIRLYLGRKIIICDYTLINEITSNNYKYNTIGKDRKARLKIVLSYNWLVLATQLKFLALKSPLAHRRK</sequence>
<dbReference type="STRING" id="576137.A0A1L7XRC1"/>
<dbReference type="GO" id="GO:0005737">
    <property type="term" value="C:cytoplasm"/>
    <property type="evidence" value="ECO:0007669"/>
    <property type="project" value="UniProtKB-ARBA"/>
</dbReference>
<dbReference type="InterPro" id="IPR008979">
    <property type="entry name" value="Galactose-bd-like_sf"/>
</dbReference>
<proteinExistence type="inferred from homology"/>
<dbReference type="InterPro" id="IPR010400">
    <property type="entry name" value="PITH_dom"/>
</dbReference>
<dbReference type="EMBL" id="FJOG01000044">
    <property type="protein sequence ID" value="CZR67477.1"/>
    <property type="molecule type" value="Genomic_DNA"/>
</dbReference>
<dbReference type="SUPFAM" id="SSF49785">
    <property type="entry name" value="Galactose-binding domain-like"/>
    <property type="match status" value="1"/>
</dbReference>
<organism evidence="5 6">
    <name type="scientific">Phialocephala subalpina</name>
    <dbReference type="NCBI Taxonomy" id="576137"/>
    <lineage>
        <taxon>Eukaryota</taxon>
        <taxon>Fungi</taxon>
        <taxon>Dikarya</taxon>
        <taxon>Ascomycota</taxon>
        <taxon>Pezizomycotina</taxon>
        <taxon>Leotiomycetes</taxon>
        <taxon>Helotiales</taxon>
        <taxon>Mollisiaceae</taxon>
        <taxon>Phialocephala</taxon>
        <taxon>Phialocephala fortinii species complex</taxon>
    </lineage>
</organism>
<accession>A0A1L7XRC1</accession>
<dbReference type="AlphaFoldDB" id="A0A1L7XRC1"/>
<feature type="domain" description="PITH" evidence="4">
    <location>
        <begin position="176"/>
        <end position="379"/>
    </location>
</feature>
<dbReference type="Proteomes" id="UP000184330">
    <property type="component" value="Unassembled WGS sequence"/>
</dbReference>
<keyword evidence="6" id="KW-1185">Reference proteome</keyword>
<evidence type="ECO:0000256" key="1">
    <source>
        <dbReference type="ARBA" id="ARBA00008987"/>
    </source>
</evidence>